<protein>
    <submittedName>
        <fullName evidence="1">Uncharacterized protein</fullName>
    </submittedName>
</protein>
<sequence length="183" mass="21424">MKNKLVEFQQHLSHYIDDEDKSEEHLDQILPYIGLIVMHFNSLESVLDSVLCEHFTDRSDAPGLIVLNKLNYSSKVDLMKRFCDDFQVGTARKLDGYEQIITNLNECGRLRNMVVHANWEATDAEGYTYVKLKMSKKGMNQEYTQFTEDSMEKITSLIVKTKFDLWSFWEHRNDVLYGREPAT</sequence>
<gene>
    <name evidence="1" type="ORF">L9X51_17990</name>
</gene>
<proteinExistence type="predicted"/>
<dbReference type="EMBL" id="JAKNAX010000097">
    <property type="protein sequence ID" value="MDE1348275.1"/>
    <property type="molecule type" value="Genomic_DNA"/>
</dbReference>
<dbReference type="AlphaFoldDB" id="A0A9X4FE85"/>
<evidence type="ECO:0000313" key="1">
    <source>
        <dbReference type="EMBL" id="MDE1348275.1"/>
    </source>
</evidence>
<evidence type="ECO:0000313" key="2">
    <source>
        <dbReference type="Proteomes" id="UP001140978"/>
    </source>
</evidence>
<reference evidence="1" key="1">
    <citation type="submission" date="2022-02" db="EMBL/GenBank/DDBJ databases">
        <title>Emergence and expansion in Europe of a Vibrio aestuarianus clonal complex pathogenic for oysters.</title>
        <authorList>
            <person name="Mesnil A."/>
            <person name="Travers M.-A."/>
        </authorList>
    </citation>
    <scope>NUCLEOTIDE SEQUENCE</scope>
    <source>
        <strain evidence="1">19_064_15T1</strain>
    </source>
</reference>
<comment type="caution">
    <text evidence="1">The sequence shown here is derived from an EMBL/GenBank/DDBJ whole genome shotgun (WGS) entry which is preliminary data.</text>
</comment>
<dbReference type="RefSeq" id="WP_274676330.1">
    <property type="nucleotide sequence ID" value="NZ_JAKNAX010000097.1"/>
</dbReference>
<name>A0A9X4FE85_9VIBR</name>
<organism evidence="1 2">
    <name type="scientific">Vibrio aestuarianus</name>
    <dbReference type="NCBI Taxonomy" id="28171"/>
    <lineage>
        <taxon>Bacteria</taxon>
        <taxon>Pseudomonadati</taxon>
        <taxon>Pseudomonadota</taxon>
        <taxon>Gammaproteobacteria</taxon>
        <taxon>Vibrionales</taxon>
        <taxon>Vibrionaceae</taxon>
        <taxon>Vibrio</taxon>
    </lineage>
</organism>
<accession>A0A9X4FE85</accession>
<dbReference type="Proteomes" id="UP001140978">
    <property type="component" value="Unassembled WGS sequence"/>
</dbReference>